<dbReference type="Proteomes" id="UP000199501">
    <property type="component" value="Unassembled WGS sequence"/>
</dbReference>
<evidence type="ECO:0000313" key="2">
    <source>
        <dbReference type="Proteomes" id="UP000199501"/>
    </source>
</evidence>
<protein>
    <submittedName>
        <fullName evidence="1">Uncharacterized protein</fullName>
    </submittedName>
</protein>
<reference evidence="2" key="1">
    <citation type="submission" date="2016-10" db="EMBL/GenBank/DDBJ databases">
        <authorList>
            <person name="Varghese N."/>
            <person name="Submissions S."/>
        </authorList>
    </citation>
    <scope>NUCLEOTIDE SEQUENCE [LARGE SCALE GENOMIC DNA]</scope>
    <source>
        <strain evidence="2">IBRC-M 10403</strain>
    </source>
</reference>
<accession>A0A1G6S8A4</accession>
<dbReference type="RefSeq" id="WP_091451533.1">
    <property type="nucleotide sequence ID" value="NZ_FMZZ01000007.1"/>
</dbReference>
<gene>
    <name evidence="1" type="ORF">SAMN05216174_107277</name>
</gene>
<dbReference type="AlphaFoldDB" id="A0A1G6S8A4"/>
<evidence type="ECO:0000313" key="1">
    <source>
        <dbReference type="EMBL" id="SDD12953.1"/>
    </source>
</evidence>
<sequence>MYRNGRDWNVSVPPDAVPCQAERATQVPVPYNQVLLVAAAYRAPAGADAAHCRTSAHDNRRYWSLLADDGNTLVCFTPRF</sequence>
<keyword evidence="2" id="KW-1185">Reference proteome</keyword>
<dbReference type="STRING" id="1271860.SAMN05216174_107277"/>
<proteinExistence type="predicted"/>
<organism evidence="1 2">
    <name type="scientific">Actinokineospora iranica</name>
    <dbReference type="NCBI Taxonomy" id="1271860"/>
    <lineage>
        <taxon>Bacteria</taxon>
        <taxon>Bacillati</taxon>
        <taxon>Actinomycetota</taxon>
        <taxon>Actinomycetes</taxon>
        <taxon>Pseudonocardiales</taxon>
        <taxon>Pseudonocardiaceae</taxon>
        <taxon>Actinokineospora</taxon>
    </lineage>
</organism>
<dbReference type="EMBL" id="FMZZ01000007">
    <property type="protein sequence ID" value="SDD12953.1"/>
    <property type="molecule type" value="Genomic_DNA"/>
</dbReference>
<dbReference type="OrthoDB" id="4334759at2"/>
<name>A0A1G6S8A4_9PSEU</name>